<evidence type="ECO:0000313" key="2">
    <source>
        <dbReference type="EnsemblPlants" id="ONIVA10G11050.1"/>
    </source>
</evidence>
<dbReference type="HOGENOM" id="CLU_2546481_0_0_1"/>
<name>A0A0E0ISR4_ORYNI</name>
<dbReference type="EnsemblPlants" id="ONIVA10G11050.1">
    <property type="protein sequence ID" value="ONIVA10G11050.1"/>
    <property type="gene ID" value="ONIVA10G11050"/>
</dbReference>
<organism evidence="2">
    <name type="scientific">Oryza nivara</name>
    <name type="common">Indian wild rice</name>
    <name type="synonym">Oryza sativa f. spontanea</name>
    <dbReference type="NCBI Taxonomy" id="4536"/>
    <lineage>
        <taxon>Eukaryota</taxon>
        <taxon>Viridiplantae</taxon>
        <taxon>Streptophyta</taxon>
        <taxon>Embryophyta</taxon>
        <taxon>Tracheophyta</taxon>
        <taxon>Spermatophyta</taxon>
        <taxon>Magnoliopsida</taxon>
        <taxon>Liliopsida</taxon>
        <taxon>Poales</taxon>
        <taxon>Poaceae</taxon>
        <taxon>BOP clade</taxon>
        <taxon>Oryzoideae</taxon>
        <taxon>Oryzeae</taxon>
        <taxon>Oryzinae</taxon>
        <taxon>Oryza</taxon>
    </lineage>
</organism>
<feature type="region of interest" description="Disordered" evidence="1">
    <location>
        <begin position="49"/>
        <end position="69"/>
    </location>
</feature>
<evidence type="ECO:0000256" key="1">
    <source>
        <dbReference type="SAM" id="MobiDB-lite"/>
    </source>
</evidence>
<feature type="region of interest" description="Disordered" evidence="1">
    <location>
        <begin position="1"/>
        <end position="25"/>
    </location>
</feature>
<proteinExistence type="predicted"/>
<reference evidence="2" key="2">
    <citation type="submission" date="2018-04" db="EMBL/GenBank/DDBJ databases">
        <title>OnivRS2 (Oryza nivara Reference Sequence Version 2).</title>
        <authorList>
            <person name="Zhang J."/>
            <person name="Kudrna D."/>
            <person name="Lee S."/>
            <person name="Talag J."/>
            <person name="Rajasekar S."/>
            <person name="Welchert J."/>
            <person name="Hsing Y.-I."/>
            <person name="Wing R.A."/>
        </authorList>
    </citation>
    <scope>NUCLEOTIDE SEQUENCE [LARGE SCALE GENOMIC DNA]</scope>
</reference>
<dbReference type="Proteomes" id="UP000006591">
    <property type="component" value="Chromosome 10"/>
</dbReference>
<feature type="compositionally biased region" description="Low complexity" evidence="1">
    <location>
        <begin position="49"/>
        <end position="58"/>
    </location>
</feature>
<reference evidence="2" key="1">
    <citation type="submission" date="2015-04" db="UniProtKB">
        <authorList>
            <consortium name="EnsemblPlants"/>
        </authorList>
    </citation>
    <scope>IDENTIFICATION</scope>
    <source>
        <strain evidence="2">SL10</strain>
    </source>
</reference>
<sequence>MVVKLDQVNGAKEQQPPTPQVNQDNLGNFMTTFMVLIRLMIQQLNQQQQGNDAQAANNDTMNSGLRVLHPNRLSWGKDFDRRG</sequence>
<dbReference type="Gramene" id="ONIVA10G11050.1">
    <property type="protein sequence ID" value="ONIVA10G11050.1"/>
    <property type="gene ID" value="ONIVA10G11050"/>
</dbReference>
<dbReference type="OMA" id="FMTTFMV"/>
<keyword evidence="3" id="KW-1185">Reference proteome</keyword>
<evidence type="ECO:0000313" key="3">
    <source>
        <dbReference type="Proteomes" id="UP000006591"/>
    </source>
</evidence>
<protein>
    <submittedName>
        <fullName evidence="2">Uncharacterized protein</fullName>
    </submittedName>
</protein>
<dbReference type="AlphaFoldDB" id="A0A0E0ISR4"/>
<accession>A0A0E0ISR4</accession>